<dbReference type="EMBL" id="BPVZ01000045">
    <property type="protein sequence ID" value="GKV16271.1"/>
    <property type="molecule type" value="Genomic_DNA"/>
</dbReference>
<evidence type="ECO:0000256" key="1">
    <source>
        <dbReference type="SAM" id="Phobius"/>
    </source>
</evidence>
<evidence type="ECO:0000313" key="3">
    <source>
        <dbReference type="Proteomes" id="UP001054252"/>
    </source>
</evidence>
<reference evidence="2 3" key="1">
    <citation type="journal article" date="2021" name="Commun. Biol.">
        <title>The genome of Shorea leprosula (Dipterocarpaceae) highlights the ecological relevance of drought in aseasonal tropical rainforests.</title>
        <authorList>
            <person name="Ng K.K.S."/>
            <person name="Kobayashi M.J."/>
            <person name="Fawcett J.A."/>
            <person name="Hatakeyama M."/>
            <person name="Paape T."/>
            <person name="Ng C.H."/>
            <person name="Ang C.C."/>
            <person name="Tnah L.H."/>
            <person name="Lee C.T."/>
            <person name="Nishiyama T."/>
            <person name="Sese J."/>
            <person name="O'Brien M.J."/>
            <person name="Copetti D."/>
            <person name="Mohd Noor M.I."/>
            <person name="Ong R.C."/>
            <person name="Putra M."/>
            <person name="Sireger I.Z."/>
            <person name="Indrioko S."/>
            <person name="Kosugi Y."/>
            <person name="Izuno A."/>
            <person name="Isagi Y."/>
            <person name="Lee S.L."/>
            <person name="Shimizu K.K."/>
        </authorList>
    </citation>
    <scope>NUCLEOTIDE SEQUENCE [LARGE SCALE GENOMIC DNA]</scope>
    <source>
        <strain evidence="2">214</strain>
    </source>
</reference>
<sequence length="56" mass="5688">MWELVWGFLGFVGFYCPGGGSVEGLYCACGLSTVAAGVVGVGCLGAAMLVVGVYHR</sequence>
<feature type="transmembrane region" description="Helical" evidence="1">
    <location>
        <begin position="34"/>
        <end position="54"/>
    </location>
</feature>
<name>A0AAV5JZG6_9ROSI</name>
<accession>A0AAV5JZG6</accession>
<evidence type="ECO:0008006" key="4">
    <source>
        <dbReference type="Google" id="ProtNLM"/>
    </source>
</evidence>
<keyword evidence="1" id="KW-0472">Membrane</keyword>
<proteinExistence type="predicted"/>
<keyword evidence="3" id="KW-1185">Reference proteome</keyword>
<keyword evidence="1" id="KW-1133">Transmembrane helix</keyword>
<protein>
    <recommendedName>
        <fullName evidence="4">NADH dehydrogenase subunit 6</fullName>
    </recommendedName>
</protein>
<comment type="caution">
    <text evidence="2">The sequence shown here is derived from an EMBL/GenBank/DDBJ whole genome shotgun (WGS) entry which is preliminary data.</text>
</comment>
<gene>
    <name evidence="2" type="ORF">SLEP1_g26939</name>
</gene>
<keyword evidence="1" id="KW-0812">Transmembrane</keyword>
<dbReference type="Proteomes" id="UP001054252">
    <property type="component" value="Unassembled WGS sequence"/>
</dbReference>
<organism evidence="2 3">
    <name type="scientific">Rubroshorea leprosula</name>
    <dbReference type="NCBI Taxonomy" id="152421"/>
    <lineage>
        <taxon>Eukaryota</taxon>
        <taxon>Viridiplantae</taxon>
        <taxon>Streptophyta</taxon>
        <taxon>Embryophyta</taxon>
        <taxon>Tracheophyta</taxon>
        <taxon>Spermatophyta</taxon>
        <taxon>Magnoliopsida</taxon>
        <taxon>eudicotyledons</taxon>
        <taxon>Gunneridae</taxon>
        <taxon>Pentapetalae</taxon>
        <taxon>rosids</taxon>
        <taxon>malvids</taxon>
        <taxon>Malvales</taxon>
        <taxon>Dipterocarpaceae</taxon>
        <taxon>Rubroshorea</taxon>
    </lineage>
</organism>
<dbReference type="AlphaFoldDB" id="A0AAV5JZG6"/>
<evidence type="ECO:0000313" key="2">
    <source>
        <dbReference type="EMBL" id="GKV16271.1"/>
    </source>
</evidence>